<comment type="caution">
    <text evidence="1">The sequence shown here is derived from an EMBL/GenBank/DDBJ whole genome shotgun (WGS) entry which is preliminary data.</text>
</comment>
<dbReference type="EMBL" id="JACTAM010000114">
    <property type="protein sequence ID" value="KAI2647834.1"/>
    <property type="molecule type" value="Genomic_DNA"/>
</dbReference>
<reference evidence="1 2" key="1">
    <citation type="submission" date="2022-01" db="EMBL/GenBank/DDBJ databases">
        <title>A high-quality chromosome-level genome assembly of rohu carp, Labeo rohita.</title>
        <authorList>
            <person name="Arick M.A. II"/>
            <person name="Hsu C.-Y."/>
            <person name="Magbanua Z."/>
            <person name="Pechanova O."/>
            <person name="Grover C."/>
            <person name="Miller E."/>
            <person name="Thrash A."/>
            <person name="Ezzel L."/>
            <person name="Alam S."/>
            <person name="Benzie J."/>
            <person name="Hamilton M."/>
            <person name="Karsi A."/>
            <person name="Lawrence M.L."/>
            <person name="Peterson D.G."/>
        </authorList>
    </citation>
    <scope>NUCLEOTIDE SEQUENCE [LARGE SCALE GENOMIC DNA]</scope>
    <source>
        <strain evidence="2">BAU-BD-2019</strain>
        <tissue evidence="1">Blood</tissue>
    </source>
</reference>
<organism evidence="1 2">
    <name type="scientific">Labeo rohita</name>
    <name type="common">Indian major carp</name>
    <name type="synonym">Cyprinus rohita</name>
    <dbReference type="NCBI Taxonomy" id="84645"/>
    <lineage>
        <taxon>Eukaryota</taxon>
        <taxon>Metazoa</taxon>
        <taxon>Chordata</taxon>
        <taxon>Craniata</taxon>
        <taxon>Vertebrata</taxon>
        <taxon>Euteleostomi</taxon>
        <taxon>Actinopterygii</taxon>
        <taxon>Neopterygii</taxon>
        <taxon>Teleostei</taxon>
        <taxon>Ostariophysi</taxon>
        <taxon>Cypriniformes</taxon>
        <taxon>Cyprinidae</taxon>
        <taxon>Labeoninae</taxon>
        <taxon>Labeonini</taxon>
        <taxon>Labeo</taxon>
    </lineage>
</organism>
<gene>
    <name evidence="1" type="ORF">H4Q32_028819</name>
</gene>
<keyword evidence="2" id="KW-1185">Reference proteome</keyword>
<accession>A0ABQ8LC06</accession>
<dbReference type="Gene3D" id="2.80.10.50">
    <property type="match status" value="1"/>
</dbReference>
<dbReference type="SUPFAM" id="SSF50353">
    <property type="entry name" value="Cytokine"/>
    <property type="match status" value="1"/>
</dbReference>
<proteinExistence type="predicted"/>
<sequence>MQQQFLKSLRADLAGFFPHTSERERERPPLLFTAPSLVQRRPGQKKRSEVSRRLLSEIAQRSATREDAQHRRAVPKHSLSVRHSGSFSGIVGTEALILEAEEWTVCEASVAETNTLLPPPALRRLCCCSRRSEVTPPSEDRTGNGSERISHDLKIQPEFCLQYVDHELLEKRSIMRKWTLRWKLPKFACGLWLVLLVSRVCVCDGERAASVTDCSKHERHTRNYDYMEGGDVRIRRLYSRTQWFLMIDEYGNINGTQDPNNCYSKSYSHQSRLRVSVACQELNS</sequence>
<evidence type="ECO:0000313" key="2">
    <source>
        <dbReference type="Proteomes" id="UP000830375"/>
    </source>
</evidence>
<dbReference type="InterPro" id="IPR008996">
    <property type="entry name" value="IL1/FGF"/>
</dbReference>
<dbReference type="Proteomes" id="UP000830375">
    <property type="component" value="Unassembled WGS sequence"/>
</dbReference>
<name>A0ABQ8LC06_LABRO</name>
<protein>
    <submittedName>
        <fullName evidence="1">Fibroblast growth factor 7</fullName>
    </submittedName>
</protein>
<evidence type="ECO:0000313" key="1">
    <source>
        <dbReference type="EMBL" id="KAI2647834.1"/>
    </source>
</evidence>